<reference evidence="4" key="2">
    <citation type="submission" date="2025-09" db="UniProtKB">
        <authorList>
            <consortium name="Ensembl"/>
        </authorList>
    </citation>
    <scope>IDENTIFICATION</scope>
</reference>
<sequence>MKIHITQENLKVWPSLLFGVVHSVQVRTCPPACAGPSWCPLPPVAPQEKVQRQVSISQEQDGISPAQHKLKSSQKDKVRQFMAFTQAGERTAIYCLMQNEWKLEVATDNYFQNPDLYYKESMKNSVDRKKLEQLYNRYKDQQDENKIGIDGIQQFCDDLSLDPASISVLVVAWKFRAATQCEFSKKEFVDGMTELGCDTTEKLKALLPRLEQELKDPIKFKDFYQFTFNFAKNPGQKGLDLEMAIAYWNLVLSGKFKFLDLWNKFLLEHHKRSIPKDTWNLLLDFGNMIADDMSNYDEEDYWCLEDLYRELVKRYVDSIDKLPGRRSDPATIESCSQLKPDNYLLAWHTPFNEKGSGFGAATKAMCLGMRYWKPERLESLIEVSIECGRMTHNHPTGFLGSLCTALFISYAIQGKPLVQWGRDMMKVVPMAEEYCKKTIRHMAEYQEHWFYFEAKWQFYLEEREINEENQNKPSFPDNYDAEEREKTYRRWSSEGRGGRRGHDAPMIAYDAILGCGGDWTELCNRAMFHGGESAATGSIAGCLYGLLYGLNKVPKGLYQDLEQRERLEYLGETLYRLSTEENTKCTKFCGDKALIDPMVLKKKLNRLA</sequence>
<dbReference type="SUPFAM" id="SSF46934">
    <property type="entry name" value="UBA-like"/>
    <property type="match status" value="1"/>
</dbReference>
<name>A0A7M4FG52_CROPO</name>
<dbReference type="InterPro" id="IPR005502">
    <property type="entry name" value="Ribosyl_crysJ1"/>
</dbReference>
<dbReference type="InterPro" id="IPR050792">
    <property type="entry name" value="ADP-ribosylglycohydrolase"/>
</dbReference>
<dbReference type="InterPro" id="IPR005176">
    <property type="entry name" value="PONY_dom"/>
</dbReference>
<dbReference type="Ensembl" id="ENSCPRT00005027409.1">
    <property type="protein sequence ID" value="ENSCPRP00005023479.1"/>
    <property type="gene ID" value="ENSCPRG00005016301.1"/>
</dbReference>
<dbReference type="PANTHER" id="PTHR16222">
    <property type="entry name" value="ADP-RIBOSYLGLYCOHYDROLASE"/>
    <property type="match status" value="1"/>
</dbReference>
<dbReference type="FunFam" id="1.10.8.10:FF:000021">
    <property type="entry name" value="DCN1-like protein"/>
    <property type="match status" value="1"/>
</dbReference>
<dbReference type="AlphaFoldDB" id="A0A7M4FG52"/>
<dbReference type="Gene3D" id="1.10.8.10">
    <property type="entry name" value="DNA helicase RuvA subunit, C-terminal domain"/>
    <property type="match status" value="1"/>
</dbReference>
<evidence type="ECO:0000313" key="4">
    <source>
        <dbReference type="Ensembl" id="ENSCPRP00005023479.1"/>
    </source>
</evidence>
<dbReference type="Pfam" id="PF03747">
    <property type="entry name" value="ADP_ribosyl_GH"/>
    <property type="match status" value="1"/>
</dbReference>
<keyword evidence="5" id="KW-1185">Reference proteome</keyword>
<dbReference type="InterPro" id="IPR009060">
    <property type="entry name" value="UBA-like_sf"/>
</dbReference>
<comment type="similarity">
    <text evidence="1">Belongs to the ADP-ribosylglycohydrolase family.</text>
</comment>
<reference evidence="4" key="1">
    <citation type="submission" date="2025-08" db="UniProtKB">
        <authorList>
            <consortium name="Ensembl"/>
        </authorList>
    </citation>
    <scope>IDENTIFICATION</scope>
</reference>
<dbReference type="Pfam" id="PF14555">
    <property type="entry name" value="UBA_4"/>
    <property type="match status" value="1"/>
</dbReference>
<dbReference type="SUPFAM" id="SSF101478">
    <property type="entry name" value="ADP-ribosylglycohydrolase"/>
    <property type="match status" value="1"/>
</dbReference>
<evidence type="ECO:0000259" key="3">
    <source>
        <dbReference type="PROSITE" id="PS51229"/>
    </source>
</evidence>
<dbReference type="PROSITE" id="PS51229">
    <property type="entry name" value="DCUN1"/>
    <property type="match status" value="1"/>
</dbReference>
<dbReference type="InterPro" id="IPR036705">
    <property type="entry name" value="Ribosyl_crysJ1_sf"/>
</dbReference>
<evidence type="ECO:0000313" key="5">
    <source>
        <dbReference type="Proteomes" id="UP000594220"/>
    </source>
</evidence>
<dbReference type="Gene3D" id="1.10.4080.10">
    <property type="entry name" value="ADP-ribosylation/Crystallin J1"/>
    <property type="match status" value="1"/>
</dbReference>
<proteinExistence type="inferred from homology"/>
<dbReference type="Gene3D" id="1.10.238.10">
    <property type="entry name" value="EF-hand"/>
    <property type="match status" value="1"/>
</dbReference>
<dbReference type="FunFam" id="1.10.238.10:FF:000030">
    <property type="entry name" value="DCN1-like protein"/>
    <property type="match status" value="1"/>
</dbReference>
<evidence type="ECO:0000256" key="2">
    <source>
        <dbReference type="ARBA" id="ARBA00022786"/>
    </source>
</evidence>
<dbReference type="GeneTree" id="ENSGT00940000157453"/>
<feature type="domain" description="DCUN1" evidence="3">
    <location>
        <begin position="126"/>
        <end position="313"/>
    </location>
</feature>
<dbReference type="PANTHER" id="PTHR16222:SF23">
    <property type="entry name" value="INACTIVE ADP-RIBOSYLTRANSFERASE ARH2"/>
    <property type="match status" value="1"/>
</dbReference>
<accession>A0A7M4FG52</accession>
<keyword evidence="2" id="KW-0833">Ubl conjugation pathway</keyword>
<dbReference type="CDD" id="cd14412">
    <property type="entry name" value="UBA_DCNL2"/>
    <property type="match status" value="1"/>
</dbReference>
<organism evidence="4 5">
    <name type="scientific">Crocodylus porosus</name>
    <name type="common">Saltwater crocodile</name>
    <name type="synonym">Estuarine crocodile</name>
    <dbReference type="NCBI Taxonomy" id="8502"/>
    <lineage>
        <taxon>Eukaryota</taxon>
        <taxon>Metazoa</taxon>
        <taxon>Chordata</taxon>
        <taxon>Craniata</taxon>
        <taxon>Vertebrata</taxon>
        <taxon>Euteleostomi</taxon>
        <taxon>Archelosauria</taxon>
        <taxon>Archosauria</taxon>
        <taxon>Crocodylia</taxon>
        <taxon>Longirostres</taxon>
        <taxon>Crocodylidae</taxon>
        <taxon>Crocodylus</taxon>
    </lineage>
</organism>
<evidence type="ECO:0000256" key="1">
    <source>
        <dbReference type="ARBA" id="ARBA00010702"/>
    </source>
</evidence>
<gene>
    <name evidence="4" type="primary">DCUN1D2</name>
</gene>
<dbReference type="Proteomes" id="UP000594220">
    <property type="component" value="Unplaced"/>
</dbReference>
<protein>
    <submittedName>
        <fullName evidence="4">Defective in cullin neddylation 1 domain containing 2</fullName>
    </submittedName>
</protein>